<evidence type="ECO:0000256" key="1">
    <source>
        <dbReference type="ARBA" id="ARBA00008898"/>
    </source>
</evidence>
<name>A0A926L079_9ACTN</name>
<keyword evidence="2" id="KW-0560">Oxidoreductase</keyword>
<feature type="domain" description="Flavin reductase like" evidence="3">
    <location>
        <begin position="25"/>
        <end position="172"/>
    </location>
</feature>
<evidence type="ECO:0000313" key="5">
    <source>
        <dbReference type="Proteomes" id="UP000621210"/>
    </source>
</evidence>
<evidence type="ECO:0000256" key="2">
    <source>
        <dbReference type="ARBA" id="ARBA00023002"/>
    </source>
</evidence>
<evidence type="ECO:0000259" key="3">
    <source>
        <dbReference type="SMART" id="SM00903"/>
    </source>
</evidence>
<dbReference type="AlphaFoldDB" id="A0A926L079"/>
<gene>
    <name evidence="4" type="ORF">H0H10_01360</name>
</gene>
<proteinExistence type="inferred from homology"/>
<reference evidence="4" key="1">
    <citation type="submission" date="2020-09" db="EMBL/GenBank/DDBJ databases">
        <title>Streptomyces grisecoloratus sp. nov., isolated from cotton soil.</title>
        <authorList>
            <person name="Xing L."/>
        </authorList>
    </citation>
    <scope>NUCLEOTIDE SEQUENCE</scope>
    <source>
        <strain evidence="4">TRM S81-3</strain>
    </source>
</reference>
<comment type="similarity">
    <text evidence="1">Belongs to the non-flavoprotein flavin reductase family.</text>
</comment>
<dbReference type="PANTHER" id="PTHR30466">
    <property type="entry name" value="FLAVIN REDUCTASE"/>
    <property type="match status" value="1"/>
</dbReference>
<accession>A0A926L079</accession>
<protein>
    <submittedName>
        <fullName evidence="4">Flavin reductase family protein</fullName>
    </submittedName>
</protein>
<organism evidence="4 5">
    <name type="scientific">Streptomyces griseicoloratus</name>
    <dbReference type="NCBI Taxonomy" id="2752516"/>
    <lineage>
        <taxon>Bacteria</taxon>
        <taxon>Bacillati</taxon>
        <taxon>Actinomycetota</taxon>
        <taxon>Actinomycetes</taxon>
        <taxon>Kitasatosporales</taxon>
        <taxon>Streptomycetaceae</taxon>
        <taxon>Streptomyces</taxon>
    </lineage>
</organism>
<dbReference type="PANTHER" id="PTHR30466:SF11">
    <property type="entry name" value="FLAVIN-DEPENDENT MONOOXYGENASE, REDUCTASE SUBUNIT HSAB"/>
    <property type="match status" value="1"/>
</dbReference>
<dbReference type="InterPro" id="IPR050268">
    <property type="entry name" value="NADH-dep_flavin_reductase"/>
</dbReference>
<dbReference type="SUPFAM" id="SSF50475">
    <property type="entry name" value="FMN-binding split barrel"/>
    <property type="match status" value="1"/>
</dbReference>
<dbReference type="RefSeq" id="WP_188178926.1">
    <property type="nucleotide sequence ID" value="NZ_JACVQF010000036.1"/>
</dbReference>
<keyword evidence="5" id="KW-1185">Reference proteome</keyword>
<evidence type="ECO:0000313" key="4">
    <source>
        <dbReference type="EMBL" id="MBD0417843.1"/>
    </source>
</evidence>
<dbReference type="Proteomes" id="UP000621210">
    <property type="component" value="Unassembled WGS sequence"/>
</dbReference>
<dbReference type="EMBL" id="JACVQF010000036">
    <property type="protein sequence ID" value="MBD0417843.1"/>
    <property type="molecule type" value="Genomic_DNA"/>
</dbReference>
<dbReference type="GO" id="GO:0010181">
    <property type="term" value="F:FMN binding"/>
    <property type="evidence" value="ECO:0007669"/>
    <property type="project" value="InterPro"/>
</dbReference>
<dbReference type="GO" id="GO:0042602">
    <property type="term" value="F:riboflavin reductase (NADPH) activity"/>
    <property type="evidence" value="ECO:0007669"/>
    <property type="project" value="TreeGrafter"/>
</dbReference>
<dbReference type="SMART" id="SM00903">
    <property type="entry name" value="Flavin_Reduct"/>
    <property type="match status" value="1"/>
</dbReference>
<dbReference type="Pfam" id="PF01613">
    <property type="entry name" value="Flavin_Reduct"/>
    <property type="match status" value="1"/>
</dbReference>
<dbReference type="Gene3D" id="2.30.110.10">
    <property type="entry name" value="Electron Transport, Fmn-binding Protein, Chain A"/>
    <property type="match status" value="1"/>
</dbReference>
<dbReference type="InterPro" id="IPR012349">
    <property type="entry name" value="Split_barrel_FMN-bd"/>
</dbReference>
<reference evidence="4" key="2">
    <citation type="submission" date="2020-09" db="EMBL/GenBank/DDBJ databases">
        <authorList>
            <person name="Luo X."/>
        </authorList>
    </citation>
    <scope>NUCLEOTIDE SEQUENCE</scope>
    <source>
        <strain evidence="4">TRM S81-3</strain>
    </source>
</reference>
<comment type="caution">
    <text evidence="4">The sequence shown here is derived from an EMBL/GenBank/DDBJ whole genome shotgun (WGS) entry which is preliminary data.</text>
</comment>
<dbReference type="InterPro" id="IPR002563">
    <property type="entry name" value="Flavin_Rdtase-like_dom"/>
</dbReference>
<sequence length="192" mass="20057">MTTLTPRTAPLRAAQVDDAAMREVLSSFCTGVAVITATQPDGRPAGMAVQSFSSVSLDPPLVCFCPARTSTTWPKIRSAGRFAVNLLAADQQRLCRQFAVTGGDKFAGADWHPGTNGAPLLDGALATIECELAGTLPGGDHLIALGRVTALAAADRPRTADPLLYFRRTYGRLRSGSSTSAGIASARPRSEA</sequence>